<evidence type="ECO:0000256" key="4">
    <source>
        <dbReference type="PIRSR" id="PIRSR637359-2"/>
    </source>
</evidence>
<feature type="binding site" evidence="4">
    <location>
        <begin position="362"/>
        <end position="366"/>
    </location>
    <ligand>
        <name>3'-phosphoadenylyl sulfate</name>
        <dbReference type="ChEBI" id="CHEBI:58339"/>
    </ligand>
</feature>
<evidence type="ECO:0000313" key="8">
    <source>
        <dbReference type="Proteomes" id="UP000007110"/>
    </source>
</evidence>
<dbReference type="OMA" id="SVINWIQ"/>
<feature type="disulfide bond" evidence="5">
    <location>
        <begin position="346"/>
        <end position="357"/>
    </location>
</feature>
<name>A0A7M7NZY0_STRPU</name>
<evidence type="ECO:0000259" key="6">
    <source>
        <dbReference type="Pfam" id="PF00685"/>
    </source>
</evidence>
<dbReference type="GeneID" id="115924764"/>
<keyword evidence="2" id="KW-0325">Glycoprotein</keyword>
<dbReference type="OrthoDB" id="411451at2759"/>
<dbReference type="InterPro" id="IPR027417">
    <property type="entry name" value="P-loop_NTPase"/>
</dbReference>
<organism evidence="7 8">
    <name type="scientific">Strongylocentrotus purpuratus</name>
    <name type="common">Purple sea urchin</name>
    <dbReference type="NCBI Taxonomy" id="7668"/>
    <lineage>
        <taxon>Eukaryota</taxon>
        <taxon>Metazoa</taxon>
        <taxon>Echinodermata</taxon>
        <taxon>Eleutherozoa</taxon>
        <taxon>Echinozoa</taxon>
        <taxon>Echinoidea</taxon>
        <taxon>Euechinoidea</taxon>
        <taxon>Echinacea</taxon>
        <taxon>Camarodonta</taxon>
        <taxon>Echinidea</taxon>
        <taxon>Strongylocentrotidae</taxon>
        <taxon>Strongylocentrotus</taxon>
    </lineage>
</organism>
<keyword evidence="1" id="KW-0808">Transferase</keyword>
<reference evidence="7" key="2">
    <citation type="submission" date="2021-01" db="UniProtKB">
        <authorList>
            <consortium name="EnsemblMetazoa"/>
        </authorList>
    </citation>
    <scope>IDENTIFICATION</scope>
</reference>
<feature type="domain" description="Sulfotransferase" evidence="6">
    <location>
        <begin position="139"/>
        <end position="351"/>
    </location>
</feature>
<keyword evidence="5" id="KW-1015">Disulfide bond</keyword>
<feature type="binding site" evidence="4">
    <location>
        <position position="226"/>
    </location>
    <ligand>
        <name>3'-phosphoadenylyl sulfate</name>
        <dbReference type="ChEBI" id="CHEBI:58339"/>
    </ligand>
</feature>
<dbReference type="KEGG" id="spu:115924764"/>
<evidence type="ECO:0000313" key="7">
    <source>
        <dbReference type="EnsemblMetazoa" id="XP_030843439"/>
    </source>
</evidence>
<dbReference type="EnsemblMetazoa" id="XM_030987579">
    <property type="protein sequence ID" value="XP_030843439"/>
    <property type="gene ID" value="LOC115924764"/>
</dbReference>
<dbReference type="InterPro" id="IPR000863">
    <property type="entry name" value="Sulfotransferase_dom"/>
</dbReference>
<evidence type="ECO:0000256" key="3">
    <source>
        <dbReference type="PIRSR" id="PIRSR637359-1"/>
    </source>
</evidence>
<feature type="active site" description="For sulfotransferase activity" evidence="3">
    <location>
        <position position="145"/>
    </location>
</feature>
<protein>
    <recommendedName>
        <fullName evidence="6">Sulfotransferase domain-containing protein</fullName>
    </recommendedName>
</protein>
<dbReference type="PANTHER" id="PTHR10605:SF65">
    <property type="entry name" value="GH20068P"/>
    <property type="match status" value="1"/>
</dbReference>
<dbReference type="Pfam" id="PF00685">
    <property type="entry name" value="Sulfotransfer_1"/>
    <property type="match status" value="1"/>
</dbReference>
<dbReference type="PANTHER" id="PTHR10605">
    <property type="entry name" value="HEPARAN SULFATE SULFOTRANSFERASE"/>
    <property type="match status" value="1"/>
</dbReference>
<dbReference type="AlphaFoldDB" id="A0A7M7NZY0"/>
<dbReference type="SUPFAM" id="SSF52540">
    <property type="entry name" value="P-loop containing nucleoside triphosphate hydrolases"/>
    <property type="match status" value="1"/>
</dbReference>
<reference evidence="8" key="1">
    <citation type="submission" date="2015-02" db="EMBL/GenBank/DDBJ databases">
        <title>Genome sequencing for Strongylocentrotus purpuratus.</title>
        <authorList>
            <person name="Murali S."/>
            <person name="Liu Y."/>
            <person name="Vee V."/>
            <person name="English A."/>
            <person name="Wang M."/>
            <person name="Skinner E."/>
            <person name="Han Y."/>
            <person name="Muzny D.M."/>
            <person name="Worley K.C."/>
            <person name="Gibbs R.A."/>
        </authorList>
    </citation>
    <scope>NUCLEOTIDE SEQUENCE</scope>
</reference>
<dbReference type="Proteomes" id="UP000007110">
    <property type="component" value="Unassembled WGS sequence"/>
</dbReference>
<evidence type="ECO:0000256" key="5">
    <source>
        <dbReference type="PIRSR" id="PIRSR637359-3"/>
    </source>
</evidence>
<proteinExistence type="predicted"/>
<accession>A0A7M7NZY0</accession>
<dbReference type="GO" id="GO:0008467">
    <property type="term" value="F:[heparan sulfate]-glucosamine 3-sulfotransferase activity"/>
    <property type="evidence" value="ECO:0000318"/>
    <property type="project" value="GO_Central"/>
</dbReference>
<dbReference type="Gene3D" id="3.40.50.300">
    <property type="entry name" value="P-loop containing nucleotide triphosphate hydrolases"/>
    <property type="match status" value="1"/>
</dbReference>
<feature type="binding site" evidence="4">
    <location>
        <position position="234"/>
    </location>
    <ligand>
        <name>3'-phosphoadenylyl sulfate</name>
        <dbReference type="ChEBI" id="CHEBI:58339"/>
    </ligand>
</feature>
<keyword evidence="8" id="KW-1185">Reference proteome</keyword>
<sequence length="403" mass="46172">MMRCKVLIACLSVSIAITLVTFGGGMISTIYPALLRIYRQPQSERTQGQNPAQGLKWNKITEVERKDAARQTCSPHLQSEHNGFETGDSIETILGRINSTDPKWTKKVDNCYTYDGKQSPIPGSLLEKRQCQKRMPVAIVIGVKKGGTGTLSRFLGLHPVISITREMPFPGKQVNASSITKWIQLMRFSSPFQLTMTESPGFFHSHLTLVFQSYLSSSVKFFVILRDPVDRAISEYLHYVAHSNAPKDRPFDMIYKNVRIQETFEKTILEPGGDIVVSKFTWLGLYIIHIQKLLNLYERDQFMFIDGDAFAKDPYPTMSKVEEFLGLPKFYKRSHFVKSKTKGFFCAQVPERPDFGCMIPSKGRPHPKVSEDVLRKLQDFYRPYNKALRDQLGLNFSWIYKKK</sequence>
<dbReference type="InterPro" id="IPR037359">
    <property type="entry name" value="NST/OST"/>
</dbReference>
<dbReference type="InParanoid" id="A0A7M7NZY0"/>
<evidence type="ECO:0000256" key="1">
    <source>
        <dbReference type="ARBA" id="ARBA00022679"/>
    </source>
</evidence>
<evidence type="ECO:0000256" key="2">
    <source>
        <dbReference type="ARBA" id="ARBA00023180"/>
    </source>
</evidence>
<dbReference type="RefSeq" id="XP_030843439.1">
    <property type="nucleotide sequence ID" value="XM_030987579.1"/>
</dbReference>